<evidence type="ECO:0000256" key="2">
    <source>
        <dbReference type="ARBA" id="ARBA00023015"/>
    </source>
</evidence>
<dbReference type="EMBL" id="RZNZ01000008">
    <property type="protein sequence ID" value="KAA8820212.1"/>
    <property type="molecule type" value="Genomic_DNA"/>
</dbReference>
<feature type="domain" description="HTH araC/xylS-type" evidence="6">
    <location>
        <begin position="177"/>
        <end position="275"/>
    </location>
</feature>
<evidence type="ECO:0000313" key="10">
    <source>
        <dbReference type="Proteomes" id="UP000374630"/>
    </source>
</evidence>
<evidence type="ECO:0000313" key="8">
    <source>
        <dbReference type="EMBL" id="KAA8823863.1"/>
    </source>
</evidence>
<evidence type="ECO:0000259" key="6">
    <source>
        <dbReference type="PROSITE" id="PS01124"/>
    </source>
</evidence>
<dbReference type="InterPro" id="IPR020449">
    <property type="entry name" value="Tscrpt_reg_AraC-type_HTH"/>
</dbReference>
<dbReference type="Proteomes" id="UP000345527">
    <property type="component" value="Unassembled WGS sequence"/>
</dbReference>
<reference evidence="9 10" key="1">
    <citation type="journal article" date="2019" name="Syst. Appl. Microbiol.">
        <title>Characterization of Bifidobacterium species in feaces of the Egyptian fruit bat: Description of B. vespertilionis sp. nov. and B. rousetti sp. nov.</title>
        <authorList>
            <person name="Modesto M."/>
            <person name="Satti M."/>
            <person name="Watanabe K."/>
            <person name="Puglisi E."/>
            <person name="Morelli L."/>
            <person name="Huang C.-H."/>
            <person name="Liou J.-S."/>
            <person name="Miyashita M."/>
            <person name="Tamura T."/>
            <person name="Saito S."/>
            <person name="Mori K."/>
            <person name="Huang L."/>
            <person name="Sciavilla P."/>
            <person name="Sandri C."/>
            <person name="Spiezio C."/>
            <person name="Vitali F."/>
            <person name="Cavalieri D."/>
            <person name="Perpetuini G."/>
            <person name="Tofalo R."/>
            <person name="Bonetti A."/>
            <person name="Arita M."/>
            <person name="Mattarelli P."/>
        </authorList>
    </citation>
    <scope>NUCLEOTIDE SEQUENCE [LARGE SCALE GENOMIC DNA]</scope>
    <source>
        <strain evidence="7 10">RST16</strain>
        <strain evidence="8 9">RST8</strain>
    </source>
</reference>
<dbReference type="Gene3D" id="1.10.10.60">
    <property type="entry name" value="Homeodomain-like"/>
    <property type="match status" value="2"/>
</dbReference>
<sequence length="309" mass="34857">MPTPLKTTINHEVKPLRINFRSVAIERDITRSSWGPNVLDRTCVLVVLRGQGEFMLDGVNHKVHAGQAMAVPKGVPAFYHTDFHAPEAWSLCWVIFDGEDANQVLQHCRFTVARPVVNVEDTEPFEEIVSHMLAYADRTYSNAMMLQGLMLAFLSTLVASVTSVAEDIDPKDNKYLDAAVNYIHEHINEPLQVNDVADALYISRSYLCTVFQDHLKITPKVFIMKAKMFQAAEDLRHSAASIAQLAERYGYSSPFAFSKSFKRIMGMSPREFREQFTEPDDLVVELFKPPTARKNQRSYASTGAEPAAR</sequence>
<accession>A0A5J5DV03</accession>
<dbReference type="PANTHER" id="PTHR46796">
    <property type="entry name" value="HTH-TYPE TRANSCRIPTIONAL ACTIVATOR RHAS-RELATED"/>
    <property type="match status" value="1"/>
</dbReference>
<dbReference type="PRINTS" id="PR00032">
    <property type="entry name" value="HTHARAC"/>
</dbReference>
<comment type="caution">
    <text evidence="8">The sequence shown here is derived from an EMBL/GenBank/DDBJ whole genome shotgun (WGS) entry which is preliminary data.</text>
</comment>
<dbReference type="GO" id="GO:0043565">
    <property type="term" value="F:sequence-specific DNA binding"/>
    <property type="evidence" value="ECO:0007669"/>
    <property type="project" value="InterPro"/>
</dbReference>
<evidence type="ECO:0000256" key="3">
    <source>
        <dbReference type="ARBA" id="ARBA00023125"/>
    </source>
</evidence>
<dbReference type="SMART" id="SM00342">
    <property type="entry name" value="HTH_ARAC"/>
    <property type="match status" value="1"/>
</dbReference>
<gene>
    <name evidence="8" type="ORF">EM848_03420</name>
    <name evidence="7" type="ORF">EMO90_07230</name>
</gene>
<dbReference type="InterPro" id="IPR018060">
    <property type="entry name" value="HTH_AraC"/>
</dbReference>
<dbReference type="InterPro" id="IPR037923">
    <property type="entry name" value="HTH-like"/>
</dbReference>
<evidence type="ECO:0000256" key="1">
    <source>
        <dbReference type="ARBA" id="ARBA00022490"/>
    </source>
</evidence>
<dbReference type="RefSeq" id="WP_150353608.1">
    <property type="nucleotide sequence ID" value="NZ_RZNZ01000008.1"/>
</dbReference>
<dbReference type="Proteomes" id="UP000374630">
    <property type="component" value="Unassembled WGS sequence"/>
</dbReference>
<dbReference type="InterPro" id="IPR009057">
    <property type="entry name" value="Homeodomain-like_sf"/>
</dbReference>
<dbReference type="Gene3D" id="2.60.120.280">
    <property type="entry name" value="Regulatory protein AraC"/>
    <property type="match status" value="1"/>
</dbReference>
<dbReference type="GO" id="GO:0003700">
    <property type="term" value="F:DNA-binding transcription factor activity"/>
    <property type="evidence" value="ECO:0007669"/>
    <property type="project" value="InterPro"/>
</dbReference>
<dbReference type="SUPFAM" id="SSF46689">
    <property type="entry name" value="Homeodomain-like"/>
    <property type="match status" value="2"/>
</dbReference>
<keyword evidence="5" id="KW-0804">Transcription</keyword>
<dbReference type="SUPFAM" id="SSF51215">
    <property type="entry name" value="Regulatory protein AraC"/>
    <property type="match status" value="1"/>
</dbReference>
<dbReference type="InterPro" id="IPR018062">
    <property type="entry name" value="HTH_AraC-typ_CS"/>
</dbReference>
<dbReference type="Pfam" id="PF12833">
    <property type="entry name" value="HTH_18"/>
    <property type="match status" value="1"/>
</dbReference>
<keyword evidence="2" id="KW-0805">Transcription regulation</keyword>
<evidence type="ECO:0000256" key="4">
    <source>
        <dbReference type="ARBA" id="ARBA00023159"/>
    </source>
</evidence>
<keyword evidence="1" id="KW-0963">Cytoplasm</keyword>
<dbReference type="Pfam" id="PF02311">
    <property type="entry name" value="AraC_binding"/>
    <property type="match status" value="1"/>
</dbReference>
<proteinExistence type="predicted"/>
<dbReference type="PROSITE" id="PS00041">
    <property type="entry name" value="HTH_ARAC_FAMILY_1"/>
    <property type="match status" value="1"/>
</dbReference>
<dbReference type="PANTHER" id="PTHR46796:SF13">
    <property type="entry name" value="HTH-TYPE TRANSCRIPTIONAL ACTIVATOR RHAS"/>
    <property type="match status" value="1"/>
</dbReference>
<evidence type="ECO:0000313" key="9">
    <source>
        <dbReference type="Proteomes" id="UP000345527"/>
    </source>
</evidence>
<dbReference type="AlphaFoldDB" id="A0A5J5DV03"/>
<keyword evidence="10" id="KW-1185">Reference proteome</keyword>
<name>A0A5J5DV03_9BIFI</name>
<dbReference type="EMBL" id="RZOA01000005">
    <property type="protein sequence ID" value="KAA8823863.1"/>
    <property type="molecule type" value="Genomic_DNA"/>
</dbReference>
<evidence type="ECO:0000313" key="7">
    <source>
        <dbReference type="EMBL" id="KAA8820212.1"/>
    </source>
</evidence>
<evidence type="ECO:0000256" key="5">
    <source>
        <dbReference type="ARBA" id="ARBA00023163"/>
    </source>
</evidence>
<dbReference type="InterPro" id="IPR003313">
    <property type="entry name" value="AraC-bd"/>
</dbReference>
<dbReference type="InterPro" id="IPR050204">
    <property type="entry name" value="AraC_XylS_family_regulators"/>
</dbReference>
<keyword evidence="4" id="KW-0010">Activator</keyword>
<dbReference type="OrthoDB" id="241790at2"/>
<dbReference type="PROSITE" id="PS01124">
    <property type="entry name" value="HTH_ARAC_FAMILY_2"/>
    <property type="match status" value="1"/>
</dbReference>
<keyword evidence="3" id="KW-0238">DNA-binding</keyword>
<protein>
    <submittedName>
        <fullName evidence="8">AraC family transcriptional regulator</fullName>
    </submittedName>
</protein>
<organism evidence="8 9">
    <name type="scientific">Bifidobacterium vespertilionis</name>
    <dbReference type="NCBI Taxonomy" id="2562524"/>
    <lineage>
        <taxon>Bacteria</taxon>
        <taxon>Bacillati</taxon>
        <taxon>Actinomycetota</taxon>
        <taxon>Actinomycetes</taxon>
        <taxon>Bifidobacteriales</taxon>
        <taxon>Bifidobacteriaceae</taxon>
        <taxon>Bifidobacterium</taxon>
    </lineage>
</organism>